<dbReference type="PANTHER" id="PTHR24138">
    <property type="entry name" value="INTRACELLLAR PHOSPHOLIPASE A FAMILY"/>
    <property type="match status" value="1"/>
</dbReference>
<evidence type="ECO:0000313" key="4">
    <source>
        <dbReference type="EMBL" id="EAS05729.2"/>
    </source>
</evidence>
<evidence type="ECO:0000256" key="1">
    <source>
        <dbReference type="ARBA" id="ARBA00023098"/>
    </source>
</evidence>
<feature type="short sequence motif" description="DGA/G" evidence="2">
    <location>
        <begin position="625"/>
        <end position="627"/>
    </location>
</feature>
<feature type="short sequence motif" description="GXSXG" evidence="2">
    <location>
        <begin position="468"/>
        <end position="472"/>
    </location>
</feature>
<dbReference type="AlphaFoldDB" id="Q24D60"/>
<dbReference type="RefSeq" id="XP_001025974.2">
    <property type="nucleotide sequence ID" value="XM_001025974.2"/>
</dbReference>
<protein>
    <submittedName>
        <fullName evidence="4">Patatin-like phospholipase family protein</fullName>
    </submittedName>
</protein>
<evidence type="ECO:0000259" key="3">
    <source>
        <dbReference type="PROSITE" id="PS51635"/>
    </source>
</evidence>
<dbReference type="PANTHER" id="PTHR24138:SF10">
    <property type="entry name" value="PHOSPHOLIPASE A2"/>
    <property type="match status" value="1"/>
</dbReference>
<dbReference type="InterPro" id="IPR002641">
    <property type="entry name" value="PNPLA_dom"/>
</dbReference>
<dbReference type="eggNOG" id="KOG0513">
    <property type="taxonomic scope" value="Eukaryota"/>
</dbReference>
<reference evidence="5" key="1">
    <citation type="journal article" date="2006" name="PLoS Biol.">
        <title>Macronuclear genome sequence of the ciliate Tetrahymena thermophila, a model eukaryote.</title>
        <authorList>
            <person name="Eisen J.A."/>
            <person name="Coyne R.S."/>
            <person name="Wu M."/>
            <person name="Wu D."/>
            <person name="Thiagarajan M."/>
            <person name="Wortman J.R."/>
            <person name="Badger J.H."/>
            <person name="Ren Q."/>
            <person name="Amedeo P."/>
            <person name="Jones K.M."/>
            <person name="Tallon L.J."/>
            <person name="Delcher A.L."/>
            <person name="Salzberg S.L."/>
            <person name="Silva J.C."/>
            <person name="Haas B.J."/>
            <person name="Majoros W.H."/>
            <person name="Farzad M."/>
            <person name="Carlton J.M."/>
            <person name="Smith R.K. Jr."/>
            <person name="Garg J."/>
            <person name="Pearlman R.E."/>
            <person name="Karrer K.M."/>
            <person name="Sun L."/>
            <person name="Manning G."/>
            <person name="Elde N.C."/>
            <person name="Turkewitz A.P."/>
            <person name="Asai D.J."/>
            <person name="Wilkes D.E."/>
            <person name="Wang Y."/>
            <person name="Cai H."/>
            <person name="Collins K."/>
            <person name="Stewart B.A."/>
            <person name="Lee S.R."/>
            <person name="Wilamowska K."/>
            <person name="Weinberg Z."/>
            <person name="Ruzzo W.L."/>
            <person name="Wloga D."/>
            <person name="Gaertig J."/>
            <person name="Frankel J."/>
            <person name="Tsao C.-C."/>
            <person name="Gorovsky M.A."/>
            <person name="Keeling P.J."/>
            <person name="Waller R.F."/>
            <person name="Patron N.J."/>
            <person name="Cherry J.M."/>
            <person name="Stover N.A."/>
            <person name="Krieger C.J."/>
            <person name="del Toro C."/>
            <person name="Ryder H.F."/>
            <person name="Williamson S.C."/>
            <person name="Barbeau R.A."/>
            <person name="Hamilton E.P."/>
            <person name="Orias E."/>
        </authorList>
    </citation>
    <scope>NUCLEOTIDE SEQUENCE [LARGE SCALE GENOMIC DNA]</scope>
    <source>
        <strain evidence="5">SB210</strain>
    </source>
</reference>
<dbReference type="Pfam" id="PF01734">
    <property type="entry name" value="Patatin"/>
    <property type="match status" value="1"/>
</dbReference>
<feature type="active site" description="Nucleophile" evidence="2">
    <location>
        <position position="470"/>
    </location>
</feature>
<dbReference type="SUPFAM" id="SSF52151">
    <property type="entry name" value="FabD/lysophospholipase-like"/>
    <property type="match status" value="1"/>
</dbReference>
<evidence type="ECO:0000256" key="2">
    <source>
        <dbReference type="PROSITE-ProRule" id="PRU01161"/>
    </source>
</evidence>
<keyword evidence="2" id="KW-0378">Hydrolase</keyword>
<proteinExistence type="predicted"/>
<dbReference type="InterPro" id="IPR016035">
    <property type="entry name" value="Acyl_Trfase/lysoPLipase"/>
</dbReference>
<keyword evidence="5" id="KW-1185">Reference proteome</keyword>
<dbReference type="EMBL" id="GG662332">
    <property type="protein sequence ID" value="EAS05729.2"/>
    <property type="molecule type" value="Genomic_DNA"/>
</dbReference>
<gene>
    <name evidence="4" type="ORF">TTHERM_01104990</name>
</gene>
<sequence length="995" mass="114564">MKFIIQYLDQFEEIEIETKGEGDVDLPALLKLRAKQLFPQLKNNEIELMTECGFEMINNGSKYVCENDNDDTDIVLEAKQVKVEVVEENWMMIKNNQEMNLLNEVCKTASNISIDEYSEEIHKQIRDDLIVSFQPYYSYFVDKLSNLKNNSQMNMNQVFIQIINSIHTTINEFNFTGAYIVKLCCDYLSPSFHISLDQLPSNLQKHKQEYIRFIDEHLFDIVAAASLKDKSKIEMLIEGHNITVHKAHKDDWEHRINKIVKQSRIRKQNSSDQVQYHSDHELVLSQTQEEFYQDYNFEVTKLKLKMKCQLFAESWISIQVLKRVYADQNTEFEELEELQEDCVKCINLRQNAIELLVIKSLDLTFEQLMNEIEMLVLPEESKSILLIQLYSLRPQVDIKIPDYVREKHQSLLSQGEFSESSVVKHDQKISCLCLDGGGIRGIIQLIFLTELENLTKKKCSEIFEFFGGTSIGGIISLALASGHSAQSLLYKFIGSTKNHIFSSRHYIRYLIGVKPDGDDSQFKYPLYDKEGIESELYDFFNDLKIEELKSNVLITSCEIQNNELIPVVFTKLNNVCGKQNIIGIHPQLEIDTSYSSVKVRDIARASSAAYPFFAATVINGSPFVDGGFLFNNVDILVTTYLLGRGYKKQNIKMLSLGNAPKEIASSSNGLEHARTAILGLVNSLKGMANPETYYEQYFAMANLNLDHSLQETKNSLKENYIRLEPDYSGQVISLDSVTADSVNKLKTIGVNWINLSNQNNVFNNICDVIFEKKISILTEDPTIQIMPRYFSYKDSYEEIEAALNEQNDEKWKSSLMNFVFKDKSQTVIEPKSIFNSIKQYISKTELEEHQLLNRASAIGHIPSIKKILKDKDQNQKKEIILKESINYWNSLHFAAANGEIASFVYLLSVLLQTDLFLPKTNSEIPERMKKCLSNIQWISIRQNIKTFLYDKMSKNLPFSNVYGPIFNYHQVDTLHLAIENKQEAFEKLINLLLSD</sequence>
<dbReference type="InParanoid" id="Q24D60"/>
<dbReference type="KEGG" id="tet:TTHERM_01104990"/>
<evidence type="ECO:0000313" key="5">
    <source>
        <dbReference type="Proteomes" id="UP000009168"/>
    </source>
</evidence>
<dbReference type="Proteomes" id="UP000009168">
    <property type="component" value="Unassembled WGS sequence"/>
</dbReference>
<keyword evidence="1 2" id="KW-0443">Lipid metabolism</keyword>
<dbReference type="OrthoDB" id="194358at2759"/>
<dbReference type="HOGENOM" id="CLU_300829_0_0_1"/>
<feature type="short sequence motif" description="GXGXXG" evidence="2">
    <location>
        <begin position="436"/>
        <end position="441"/>
    </location>
</feature>
<dbReference type="Gene3D" id="3.40.1090.10">
    <property type="entry name" value="Cytosolic phospholipase A2 catalytic domain"/>
    <property type="match status" value="1"/>
</dbReference>
<keyword evidence="2" id="KW-0442">Lipid degradation</keyword>
<dbReference type="CDD" id="cd07199">
    <property type="entry name" value="Pat17_PNPLA8_PNPLA9_like"/>
    <property type="match status" value="1"/>
</dbReference>
<feature type="active site" description="Proton acceptor" evidence="2">
    <location>
        <position position="625"/>
    </location>
</feature>
<dbReference type="PROSITE" id="PS51635">
    <property type="entry name" value="PNPLA"/>
    <property type="match status" value="1"/>
</dbReference>
<organism evidence="4 5">
    <name type="scientific">Tetrahymena thermophila (strain SB210)</name>
    <dbReference type="NCBI Taxonomy" id="312017"/>
    <lineage>
        <taxon>Eukaryota</taxon>
        <taxon>Sar</taxon>
        <taxon>Alveolata</taxon>
        <taxon>Ciliophora</taxon>
        <taxon>Intramacronucleata</taxon>
        <taxon>Oligohymenophorea</taxon>
        <taxon>Hymenostomatida</taxon>
        <taxon>Tetrahymenina</taxon>
        <taxon>Tetrahymenidae</taxon>
        <taxon>Tetrahymena</taxon>
    </lineage>
</organism>
<name>Q24D60_TETTS</name>
<accession>Q24D60</accession>
<dbReference type="GO" id="GO:0016787">
    <property type="term" value="F:hydrolase activity"/>
    <property type="evidence" value="ECO:0007669"/>
    <property type="project" value="UniProtKB-UniRule"/>
</dbReference>
<dbReference type="GeneID" id="7846984"/>
<dbReference type="GO" id="GO:0016042">
    <property type="term" value="P:lipid catabolic process"/>
    <property type="evidence" value="ECO:0007669"/>
    <property type="project" value="UniProtKB-UniRule"/>
</dbReference>
<dbReference type="InterPro" id="IPR047156">
    <property type="entry name" value="Teg/CotR/CapV-like"/>
</dbReference>
<feature type="domain" description="PNPLA" evidence="3">
    <location>
        <begin position="432"/>
        <end position="639"/>
    </location>
</feature>